<comment type="caution">
    <text evidence="1">The sequence shown here is derived from an EMBL/GenBank/DDBJ whole genome shotgun (WGS) entry which is preliminary data.</text>
</comment>
<protein>
    <submittedName>
        <fullName evidence="1">Uncharacterized protein</fullName>
    </submittedName>
</protein>
<dbReference type="EMBL" id="JAHQIW010000658">
    <property type="protein sequence ID" value="KAJ1349398.1"/>
    <property type="molecule type" value="Genomic_DNA"/>
</dbReference>
<proteinExistence type="predicted"/>
<dbReference type="Proteomes" id="UP001196413">
    <property type="component" value="Unassembled WGS sequence"/>
</dbReference>
<evidence type="ECO:0000313" key="1">
    <source>
        <dbReference type="EMBL" id="KAJ1349398.1"/>
    </source>
</evidence>
<name>A0AAD5M3U7_PARTN</name>
<evidence type="ECO:0000313" key="2">
    <source>
        <dbReference type="Proteomes" id="UP001196413"/>
    </source>
</evidence>
<dbReference type="AlphaFoldDB" id="A0AAD5M3U7"/>
<organism evidence="1 2">
    <name type="scientific">Parelaphostrongylus tenuis</name>
    <name type="common">Meningeal worm</name>
    <dbReference type="NCBI Taxonomy" id="148309"/>
    <lineage>
        <taxon>Eukaryota</taxon>
        <taxon>Metazoa</taxon>
        <taxon>Ecdysozoa</taxon>
        <taxon>Nematoda</taxon>
        <taxon>Chromadorea</taxon>
        <taxon>Rhabditida</taxon>
        <taxon>Rhabditina</taxon>
        <taxon>Rhabditomorpha</taxon>
        <taxon>Strongyloidea</taxon>
        <taxon>Metastrongylidae</taxon>
        <taxon>Parelaphostrongylus</taxon>
    </lineage>
</organism>
<gene>
    <name evidence="1" type="ORF">KIN20_004960</name>
</gene>
<sequence length="51" mass="6107">MNDNFEKKRWMKNVLGDVYPIFGLFFSKFGENRSLEYHCFAICHLMPTDSE</sequence>
<reference evidence="1" key="1">
    <citation type="submission" date="2021-06" db="EMBL/GenBank/DDBJ databases">
        <title>Parelaphostrongylus tenuis whole genome reference sequence.</title>
        <authorList>
            <person name="Garwood T.J."/>
            <person name="Larsen P.A."/>
            <person name="Fountain-Jones N.M."/>
            <person name="Garbe J.R."/>
            <person name="Macchietto M.G."/>
            <person name="Kania S.A."/>
            <person name="Gerhold R.W."/>
            <person name="Richards J.E."/>
            <person name="Wolf T.M."/>
        </authorList>
    </citation>
    <scope>NUCLEOTIDE SEQUENCE</scope>
    <source>
        <strain evidence="1">MNPRO001-30</strain>
        <tissue evidence="1">Meninges</tissue>
    </source>
</reference>
<accession>A0AAD5M3U7</accession>
<keyword evidence="2" id="KW-1185">Reference proteome</keyword>